<keyword evidence="3" id="KW-1185">Reference proteome</keyword>
<organism evidence="2 3">
    <name type="scientific">Polyplax serrata</name>
    <name type="common">Common mouse louse</name>
    <dbReference type="NCBI Taxonomy" id="468196"/>
    <lineage>
        <taxon>Eukaryota</taxon>
        <taxon>Metazoa</taxon>
        <taxon>Ecdysozoa</taxon>
        <taxon>Arthropoda</taxon>
        <taxon>Hexapoda</taxon>
        <taxon>Insecta</taxon>
        <taxon>Pterygota</taxon>
        <taxon>Neoptera</taxon>
        <taxon>Paraneoptera</taxon>
        <taxon>Psocodea</taxon>
        <taxon>Troctomorpha</taxon>
        <taxon>Phthiraptera</taxon>
        <taxon>Anoplura</taxon>
        <taxon>Polyplacidae</taxon>
        <taxon>Polyplax</taxon>
    </lineage>
</organism>
<feature type="compositionally biased region" description="Low complexity" evidence="1">
    <location>
        <begin position="118"/>
        <end position="130"/>
    </location>
</feature>
<protein>
    <submittedName>
        <fullName evidence="2">Uncharacterized protein</fullName>
    </submittedName>
</protein>
<dbReference type="EMBL" id="JAWJWF010000046">
    <property type="protein sequence ID" value="KAK6623910.1"/>
    <property type="molecule type" value="Genomic_DNA"/>
</dbReference>
<feature type="region of interest" description="Disordered" evidence="1">
    <location>
        <begin position="111"/>
        <end position="130"/>
    </location>
</feature>
<sequence>MTLSPPTRKRTRSCEEEEFLPLSKKINNLHINNWGKVDPPQEHLVKWNNPSEELANFYSEELSNGRQGTETRNTSLYKNVQGNIQNGYNETELIQHFKHINNGTYKNSNYSEEKYTNGESGSTESGHSSWSPMYNPDLDVNENPYYYESNKLLFDLYVERLQRNSY</sequence>
<name>A0ABR1AN45_POLSC</name>
<reference evidence="2 3" key="1">
    <citation type="submission" date="2023-09" db="EMBL/GenBank/DDBJ databases">
        <title>Genomes of two closely related lineages of the louse Polyplax serrata with different host specificities.</title>
        <authorList>
            <person name="Martinu J."/>
            <person name="Tarabai H."/>
            <person name="Stefka J."/>
            <person name="Hypsa V."/>
        </authorList>
    </citation>
    <scope>NUCLEOTIDE SEQUENCE [LARGE SCALE GENOMIC DNA]</scope>
    <source>
        <strain evidence="2">98ZLc_SE</strain>
    </source>
</reference>
<accession>A0ABR1AN45</accession>
<evidence type="ECO:0000313" key="3">
    <source>
        <dbReference type="Proteomes" id="UP001359485"/>
    </source>
</evidence>
<evidence type="ECO:0000256" key="1">
    <source>
        <dbReference type="SAM" id="MobiDB-lite"/>
    </source>
</evidence>
<gene>
    <name evidence="2" type="ORF">RUM44_010766</name>
</gene>
<dbReference type="Proteomes" id="UP001359485">
    <property type="component" value="Unassembled WGS sequence"/>
</dbReference>
<comment type="caution">
    <text evidence="2">The sequence shown here is derived from an EMBL/GenBank/DDBJ whole genome shotgun (WGS) entry which is preliminary data.</text>
</comment>
<proteinExistence type="predicted"/>
<evidence type="ECO:0000313" key="2">
    <source>
        <dbReference type="EMBL" id="KAK6623910.1"/>
    </source>
</evidence>